<gene>
    <name evidence="2" type="ORF">FIBSPDRAFT_941115</name>
</gene>
<organism evidence="2 3">
    <name type="scientific">Athelia psychrophila</name>
    <dbReference type="NCBI Taxonomy" id="1759441"/>
    <lineage>
        <taxon>Eukaryota</taxon>
        <taxon>Fungi</taxon>
        <taxon>Dikarya</taxon>
        <taxon>Basidiomycota</taxon>
        <taxon>Agaricomycotina</taxon>
        <taxon>Agaricomycetes</taxon>
        <taxon>Agaricomycetidae</taxon>
        <taxon>Atheliales</taxon>
        <taxon>Atheliaceae</taxon>
        <taxon>Athelia</taxon>
    </lineage>
</organism>
<dbReference type="Pfam" id="PF02786">
    <property type="entry name" value="CPSase_L_D2"/>
    <property type="match status" value="1"/>
</dbReference>
<dbReference type="GO" id="GO:0005737">
    <property type="term" value="C:cytoplasm"/>
    <property type="evidence" value="ECO:0007669"/>
    <property type="project" value="TreeGrafter"/>
</dbReference>
<evidence type="ECO:0000313" key="3">
    <source>
        <dbReference type="Proteomes" id="UP000076532"/>
    </source>
</evidence>
<dbReference type="GO" id="GO:0004736">
    <property type="term" value="F:pyruvate carboxylase activity"/>
    <property type="evidence" value="ECO:0007669"/>
    <property type="project" value="TreeGrafter"/>
</dbReference>
<evidence type="ECO:0000313" key="2">
    <source>
        <dbReference type="EMBL" id="KZP04224.1"/>
    </source>
</evidence>
<dbReference type="GO" id="GO:0006094">
    <property type="term" value="P:gluconeogenesis"/>
    <property type="evidence" value="ECO:0007669"/>
    <property type="project" value="TreeGrafter"/>
</dbReference>
<protein>
    <recommendedName>
        <fullName evidence="1">Carbamoyl phosphate synthase ATP-binding domain-containing protein</fullName>
    </recommendedName>
</protein>
<dbReference type="SUPFAM" id="SSF56059">
    <property type="entry name" value="Glutathione synthetase ATP-binding domain-like"/>
    <property type="match status" value="1"/>
</dbReference>
<feature type="domain" description="Carbamoyl phosphate synthase ATP-binding" evidence="1">
    <location>
        <begin position="546"/>
        <end position="638"/>
    </location>
</feature>
<dbReference type="Gene3D" id="3.30.470.20">
    <property type="entry name" value="ATP-grasp fold, B domain"/>
    <property type="match status" value="1"/>
</dbReference>
<dbReference type="EMBL" id="KV417945">
    <property type="protein sequence ID" value="KZP04224.1"/>
    <property type="molecule type" value="Genomic_DNA"/>
</dbReference>
<dbReference type="OrthoDB" id="196847at2759"/>
<reference evidence="2 3" key="1">
    <citation type="journal article" date="2016" name="Mol. Biol. Evol.">
        <title>Comparative Genomics of Early-Diverging Mushroom-Forming Fungi Provides Insights into the Origins of Lignocellulose Decay Capabilities.</title>
        <authorList>
            <person name="Nagy L.G."/>
            <person name="Riley R."/>
            <person name="Tritt A."/>
            <person name="Adam C."/>
            <person name="Daum C."/>
            <person name="Floudas D."/>
            <person name="Sun H."/>
            <person name="Yadav J.S."/>
            <person name="Pangilinan J."/>
            <person name="Larsson K.H."/>
            <person name="Matsuura K."/>
            <person name="Barry K."/>
            <person name="Labutti K."/>
            <person name="Kuo R."/>
            <person name="Ohm R.A."/>
            <person name="Bhattacharya S.S."/>
            <person name="Shirouzu T."/>
            <person name="Yoshinaga Y."/>
            <person name="Martin F.M."/>
            <person name="Grigoriev I.V."/>
            <person name="Hibbett D.S."/>
        </authorList>
    </citation>
    <scope>NUCLEOTIDE SEQUENCE [LARGE SCALE GENOMIC DNA]</scope>
    <source>
        <strain evidence="2 3">CBS 109695</strain>
    </source>
</reference>
<dbReference type="PANTHER" id="PTHR43778:SF2">
    <property type="entry name" value="PYRUVATE CARBOXYLASE, MITOCHONDRIAL"/>
    <property type="match status" value="1"/>
</dbReference>
<accession>A0A167URT7</accession>
<keyword evidence="3" id="KW-1185">Reference proteome</keyword>
<dbReference type="Proteomes" id="UP000076532">
    <property type="component" value="Unassembled WGS sequence"/>
</dbReference>
<dbReference type="PANTHER" id="PTHR43778">
    <property type="entry name" value="PYRUVATE CARBOXYLASE"/>
    <property type="match status" value="1"/>
</dbReference>
<dbReference type="STRING" id="436010.A0A167URT7"/>
<dbReference type="InterPro" id="IPR055268">
    <property type="entry name" value="PCB-like"/>
</dbReference>
<proteinExistence type="predicted"/>
<evidence type="ECO:0000259" key="1">
    <source>
        <dbReference type="Pfam" id="PF02786"/>
    </source>
</evidence>
<dbReference type="InterPro" id="IPR005479">
    <property type="entry name" value="CPAse_ATP-bd"/>
</dbReference>
<dbReference type="GO" id="GO:0005524">
    <property type="term" value="F:ATP binding"/>
    <property type="evidence" value="ECO:0007669"/>
    <property type="project" value="InterPro"/>
</dbReference>
<sequence>MLDDVSWFMSPERVDIVDIAKRTQNTGHSHPSRLWFPQRALRASLPFLLSHTRTTTCHTHRPRIRHYVLLGIQCSPATSPTHRVFRLLEGRIGNLQRIRTWISGDDRGAGRQGGRVIIVVSAEEGVEQASKRCLGESPLGYLLAERRRRLDRDGSMSRSRSVQQRFQKAVENPVEPLLAASTKIARAFGYQGVGTAKYLINSHTGKRHYGPRSRAHLASAFLRHPHVPRHHPIIHAPHRAAPYNCASLPKTLPRTSPSLSAGAIAAQFHRGSRGAIVVRGRDLALGNATRGAVRALQETSKEDDNEEGGVETNEGVVLRVMLRSDWGWGRASALGVWVWVAGNAAWRDIPPRPLPAWIQPISDAKQHTPTLASGAHTAFPIHLLGMLQSTFSPSSLAFSLKQGQSSTGISAGAFDLADPNDSAHVAAALTGKTVGLHLAVWLSGVVAKGDAIVVLSATKMKSVVVVPGGGRALMWERRPQALVTQNRNLVLVLVHQPPHASHSSRQVFSGIEQGLNKVVVLQTPALDKLPPPSTLPRDLCRHKAHGRRIRVVSAEEDIEEVFKRCMGESPSGQLFSEKALSVPGWKHIEVQAVGDAAGDVAHLRELRGSVQRQFQKVVENPKYPMMYLTDKRIAVIIEELTNLDIMRIQLLLSFATLASLNLISASINLPQVCPMQSGLTAEDLAKDFRLSAVTIPAQLRPGPCDMEFASRRGSAARVVVRGRDIGEGGACPAGEKSGDEEDDEEGKCDMMRFQRELEDATGIRTVVLEPRVGVFGLKGQPYADEVAVTLVPGVGIASRQPGAISHLVVSPPGSKTTSAANKHTVTLASIAHNPSPTDLSGTRQSIFSASATVFLLKQEQSSAGVQAGAFDRADPNDSTQVAAATGKIVEPHPTVWLSGVVAEEDMIAVLSMMEVESVAVVPCGGRTLMWGRWLGR</sequence>
<name>A0A167URT7_9AGAM</name>
<dbReference type="AlphaFoldDB" id="A0A167URT7"/>